<evidence type="ECO:0000256" key="5">
    <source>
        <dbReference type="ARBA" id="ARBA00022561"/>
    </source>
</evidence>
<comment type="similarity">
    <text evidence="2 7">Belongs to the anelloviridae capsid protein family.</text>
</comment>
<name>A0A8K1XID0_9VIRU</name>
<evidence type="ECO:0000256" key="6">
    <source>
        <dbReference type="ARBA" id="ARBA00022844"/>
    </source>
</evidence>
<comment type="function">
    <text evidence="7">Self-assembles to form an icosahedral capsid.</text>
</comment>
<accession>A0A8K1XID0</accession>
<feature type="region of interest" description="Disordered" evidence="8">
    <location>
        <begin position="672"/>
        <end position="693"/>
    </location>
</feature>
<feature type="region of interest" description="Disordered" evidence="8">
    <location>
        <begin position="30"/>
        <end position="64"/>
    </location>
</feature>
<evidence type="ECO:0000256" key="3">
    <source>
        <dbReference type="ARBA" id="ARBA00018091"/>
    </source>
</evidence>
<proteinExistence type="inferred from homology"/>
<evidence type="ECO:0000313" key="9">
    <source>
        <dbReference type="EMBL" id="UHS18363.1"/>
    </source>
</evidence>
<keyword evidence="6 7" id="KW-0946">Virion</keyword>
<keyword evidence="5 7" id="KW-0167">Capsid protein</keyword>
<sequence length="734" mass="86893">MVWNWWWRRRRRRWPARRRRWRRLRTRRPRRTVRRRRRRPTVRRRRWGRRRGRRTYRRRRRTRRKRKRLVLTQWNPSTVRKCWIRGMFPMLICGNTQQGRNYADHMDDVIPQGKPYGGSLSTTTWTLQALYDQHQRFMNKWSYPNTELDLARYLGSEFTFYRDKLTDYIVTFNIVPPFKLNKYSCASYHPGMMMQRRKKILVKSFQTKPKGRKAVKVKIGPPQLFEQKWYTQQDLCSVGLVSFAVSAASLTHPFCSPQTENVAVTFQVLKSFYYEGIGINEQTKHTTIADTLYTQGNYYQTFHTTSYINSGLKPGKAGQNELDQTVKTWIQSNFPTGNNSTFGFNSYKPDKQKLNKLLDWYWQQLQTPNDITSSYGRATNKYLEYHMGIYSAIFLSPLRSNLQFPTAYQDVTYNPLIDKGVGNEIWFQYNTKPNTSFDEKQCKCHIKDIPLWAAFYGYSDYVQTEIGAQQEIFNIGIVCVKCPYTIPKLIHVESTKKDWGFVFYDGLFGNGKLPDGSGHVPTYLQERWYPRMRFQQNVMHDICQTGPFSYKDELKSTVLTCKYKFKFLWGGNLIPQQVVRNPCKSDGRFDIDPHRFPRELQIADPRTMGPQWVFHTWDFRRGLYGKDAIKRVSEKPDDDELYTFFPKKPRLSTPADAPGLQEGGFFFQNHQETTSEEEAEAQEETQAQPEQQQRVLRLQLRQQQHLGDQLRLLYQQVLKTQAGLHLNPLILGLA</sequence>
<dbReference type="InterPro" id="IPR004219">
    <property type="entry name" value="TTvirus_Unk"/>
</dbReference>
<dbReference type="Pfam" id="PF02956">
    <property type="entry name" value="TT_ORF1"/>
    <property type="match status" value="1"/>
</dbReference>
<keyword evidence="4 7" id="KW-1140">T=1 icosahedral capsid protein</keyword>
<evidence type="ECO:0000256" key="1">
    <source>
        <dbReference type="ARBA" id="ARBA00004328"/>
    </source>
</evidence>
<organism evidence="9">
    <name type="scientific">Alphatorquevirus sp</name>
    <dbReference type="NCBI Taxonomy" id="2809145"/>
    <lineage>
        <taxon>Viruses</taxon>
        <taxon>Monodnaviria</taxon>
        <taxon>Shotokuvirae</taxon>
        <taxon>Commensaviricota</taxon>
        <taxon>Cardeaviricetes</taxon>
        <taxon>Sanitavirales</taxon>
        <taxon>Anelloviridae</taxon>
        <taxon>Alphatorquevirus</taxon>
    </lineage>
</organism>
<dbReference type="EMBL" id="OK574406">
    <property type="protein sequence ID" value="UHS18363.1"/>
    <property type="molecule type" value="Genomic_DNA"/>
</dbReference>
<comment type="subcellular location">
    <subcellularLocation>
        <location evidence="1 7">Virion</location>
    </subcellularLocation>
</comment>
<evidence type="ECO:0000256" key="7">
    <source>
        <dbReference type="RuleBase" id="RU361230"/>
    </source>
</evidence>
<reference evidence="9" key="1">
    <citation type="journal article" date="2021" name="Cell Host Microbe">
        <title>Global genome analysis reveals a vast and dynamic anellovirus landscape within the human virome.</title>
        <authorList>
            <person name="Arze C.A."/>
            <person name="Springer S."/>
            <person name="Dudas G."/>
            <person name="Patel S."/>
            <person name="Bhattacharyya A."/>
            <person name="Swaminathan H."/>
            <person name="Brugnara C."/>
            <person name="Delagrave S."/>
            <person name="Ong T."/>
            <person name="Kahvejian A."/>
            <person name="Echelard Y."/>
            <person name="Weinstein E.G."/>
            <person name="Hajjar R.J."/>
            <person name="Andersen K.G."/>
            <person name="Yozwiak N.L."/>
        </authorList>
    </citation>
    <scope>NUCLEOTIDE SEQUENCE</scope>
    <source>
        <strain evidence="9">TF1YBNFQ4</strain>
    </source>
</reference>
<feature type="compositionally biased region" description="Low complexity" evidence="8">
    <location>
        <begin position="684"/>
        <end position="693"/>
    </location>
</feature>
<feature type="compositionally biased region" description="Acidic residues" evidence="8">
    <location>
        <begin position="674"/>
        <end position="683"/>
    </location>
</feature>
<protein>
    <recommendedName>
        <fullName evidence="3 7">Capsid protein</fullName>
    </recommendedName>
</protein>
<evidence type="ECO:0000256" key="8">
    <source>
        <dbReference type="SAM" id="MobiDB-lite"/>
    </source>
</evidence>
<dbReference type="GO" id="GO:0039615">
    <property type="term" value="C:T=1 icosahedral viral capsid"/>
    <property type="evidence" value="ECO:0007669"/>
    <property type="project" value="UniProtKB-UniRule"/>
</dbReference>
<evidence type="ECO:0000256" key="2">
    <source>
        <dbReference type="ARBA" id="ARBA00006131"/>
    </source>
</evidence>
<evidence type="ECO:0000256" key="4">
    <source>
        <dbReference type="ARBA" id="ARBA00022431"/>
    </source>
</evidence>